<dbReference type="GO" id="GO:0006355">
    <property type="term" value="P:regulation of DNA-templated transcription"/>
    <property type="evidence" value="ECO:0007669"/>
    <property type="project" value="InterPro"/>
</dbReference>
<dbReference type="InterPro" id="IPR013321">
    <property type="entry name" value="Arc_rbn_hlx_hlx"/>
</dbReference>
<accession>A0A7I8DRF4</accession>
<name>A0A7I8DRF4_9FIRM</name>
<proteinExistence type="predicted"/>
<keyword evidence="2" id="KW-1185">Reference proteome</keyword>
<dbReference type="AlphaFoldDB" id="A0A7I8DRF4"/>
<dbReference type="EMBL" id="AP023368">
    <property type="protein sequence ID" value="BCJ98866.1"/>
    <property type="molecule type" value="Genomic_DNA"/>
</dbReference>
<reference evidence="1 2" key="1">
    <citation type="submission" date="2020-08" db="EMBL/GenBank/DDBJ databases">
        <title>Draft genome sequencing of an Anaerocolumna strain isolated from anoxic soil subjected to BSD treatment.</title>
        <authorList>
            <person name="Uek A."/>
            <person name="Tonouchi A."/>
        </authorList>
    </citation>
    <scope>NUCLEOTIDE SEQUENCE [LARGE SCALE GENOMIC DNA]</scope>
    <source>
        <strain evidence="1 2">CTTW</strain>
    </source>
</reference>
<dbReference type="InterPro" id="IPR010985">
    <property type="entry name" value="Ribbon_hlx_hlx"/>
</dbReference>
<evidence type="ECO:0000313" key="1">
    <source>
        <dbReference type="EMBL" id="BCJ98866.1"/>
    </source>
</evidence>
<dbReference type="Proteomes" id="UP000515703">
    <property type="component" value="Chromosome"/>
</dbReference>
<dbReference type="Gene3D" id="1.10.1220.10">
    <property type="entry name" value="Met repressor-like"/>
    <property type="match status" value="1"/>
</dbReference>
<protein>
    <recommendedName>
        <fullName evidence="3">Arc family DNA-binding protein</fullName>
    </recommendedName>
</protein>
<sequence>MPIQLSKFTLRIDTELLKKFRFISDYNARSANREIEVLMKNHVDEFEKKHGKITIE</sequence>
<dbReference type="KEGG" id="acht:bsdcttw_19070"/>
<organism evidence="1 2">
    <name type="scientific">Anaerocolumna chitinilytica</name>
    <dbReference type="NCBI Taxonomy" id="1727145"/>
    <lineage>
        <taxon>Bacteria</taxon>
        <taxon>Bacillati</taxon>
        <taxon>Bacillota</taxon>
        <taxon>Clostridia</taxon>
        <taxon>Lachnospirales</taxon>
        <taxon>Lachnospiraceae</taxon>
        <taxon>Anaerocolumna</taxon>
    </lineage>
</organism>
<evidence type="ECO:0000313" key="2">
    <source>
        <dbReference type="Proteomes" id="UP000515703"/>
    </source>
</evidence>
<dbReference type="SUPFAM" id="SSF47598">
    <property type="entry name" value="Ribbon-helix-helix"/>
    <property type="match status" value="1"/>
</dbReference>
<dbReference type="RefSeq" id="WP_185259167.1">
    <property type="nucleotide sequence ID" value="NZ_AP023368.1"/>
</dbReference>
<evidence type="ECO:0008006" key="3">
    <source>
        <dbReference type="Google" id="ProtNLM"/>
    </source>
</evidence>
<gene>
    <name evidence="1" type="ORF">bsdcttw_19070</name>
</gene>
<reference evidence="1 2" key="2">
    <citation type="submission" date="2020-08" db="EMBL/GenBank/DDBJ databases">
        <authorList>
            <person name="Ueki A."/>
            <person name="Tonouchi A."/>
        </authorList>
    </citation>
    <scope>NUCLEOTIDE SEQUENCE [LARGE SCALE GENOMIC DNA]</scope>
    <source>
        <strain evidence="1 2">CTTW</strain>
    </source>
</reference>